<keyword evidence="1" id="KW-0812">Transmembrane</keyword>
<accession>A0A3G1KXN4</accession>
<organism evidence="2 3">
    <name type="scientific">Formimonas warabiya</name>
    <dbReference type="NCBI Taxonomy" id="1761012"/>
    <lineage>
        <taxon>Bacteria</taxon>
        <taxon>Bacillati</taxon>
        <taxon>Bacillota</taxon>
        <taxon>Clostridia</taxon>
        <taxon>Eubacteriales</taxon>
        <taxon>Peptococcaceae</taxon>
        <taxon>Candidatus Formimonas</taxon>
    </lineage>
</organism>
<feature type="transmembrane region" description="Helical" evidence="1">
    <location>
        <begin position="34"/>
        <end position="59"/>
    </location>
</feature>
<keyword evidence="3" id="KW-1185">Reference proteome</keyword>
<name>A0A3G1KXN4_FORW1</name>
<dbReference type="AlphaFoldDB" id="A0A3G1KXN4"/>
<dbReference type="EMBL" id="CP017634">
    <property type="protein sequence ID" value="ATW27157.1"/>
    <property type="molecule type" value="Genomic_DNA"/>
</dbReference>
<feature type="transmembrane region" description="Helical" evidence="1">
    <location>
        <begin position="79"/>
        <end position="95"/>
    </location>
</feature>
<proteinExistence type="predicted"/>
<gene>
    <name evidence="2" type="ORF">DCMF_22560</name>
</gene>
<reference evidence="2 3" key="1">
    <citation type="submission" date="2016-10" db="EMBL/GenBank/DDBJ databases">
        <title>Complete Genome Sequence of Peptococcaceae strain DCMF.</title>
        <authorList>
            <person name="Edwards R.J."/>
            <person name="Holland S.I."/>
            <person name="Deshpande N.P."/>
            <person name="Wong Y.K."/>
            <person name="Ertan H."/>
            <person name="Manefield M."/>
            <person name="Russell T.L."/>
            <person name="Lee M.J."/>
        </authorList>
    </citation>
    <scope>NUCLEOTIDE SEQUENCE [LARGE SCALE GENOMIC DNA]</scope>
    <source>
        <strain evidence="2 3">DCMF</strain>
    </source>
</reference>
<protein>
    <submittedName>
        <fullName evidence="2">Uncharacterized protein</fullName>
    </submittedName>
</protein>
<sequence length="96" mass="11104">MYNSILVYNNFVAVFSPMVLYSEEEESMYRLAELLAILSALFYDLSSFFSNLVRINYPLSTLTLSRIFFQGVENVTKRAWLYSVLIVLGTILLLLM</sequence>
<evidence type="ECO:0000313" key="2">
    <source>
        <dbReference type="EMBL" id="ATW27157.1"/>
    </source>
</evidence>
<keyword evidence="1" id="KW-0472">Membrane</keyword>
<feature type="transmembrane region" description="Helical" evidence="1">
    <location>
        <begin position="6"/>
        <end position="22"/>
    </location>
</feature>
<evidence type="ECO:0000256" key="1">
    <source>
        <dbReference type="SAM" id="Phobius"/>
    </source>
</evidence>
<keyword evidence="1" id="KW-1133">Transmembrane helix</keyword>
<dbReference type="Proteomes" id="UP000323521">
    <property type="component" value="Chromosome"/>
</dbReference>
<dbReference type="KEGG" id="fwa:DCMF_22560"/>
<evidence type="ECO:0000313" key="3">
    <source>
        <dbReference type="Proteomes" id="UP000323521"/>
    </source>
</evidence>